<organism evidence="2 3">
    <name type="scientific">Motilibacter deserti</name>
    <dbReference type="NCBI Taxonomy" id="2714956"/>
    <lineage>
        <taxon>Bacteria</taxon>
        <taxon>Bacillati</taxon>
        <taxon>Actinomycetota</taxon>
        <taxon>Actinomycetes</taxon>
        <taxon>Motilibacterales</taxon>
        <taxon>Motilibacteraceae</taxon>
        <taxon>Motilibacter</taxon>
    </lineage>
</organism>
<keyword evidence="3" id="KW-1185">Reference proteome</keyword>
<proteinExistence type="predicted"/>
<feature type="transmembrane region" description="Helical" evidence="1">
    <location>
        <begin position="57"/>
        <end position="74"/>
    </location>
</feature>
<dbReference type="InterPro" id="IPR025327">
    <property type="entry name" value="DUF4233"/>
</dbReference>
<feature type="transmembrane region" description="Helical" evidence="1">
    <location>
        <begin position="80"/>
        <end position="98"/>
    </location>
</feature>
<keyword evidence="1" id="KW-1133">Transmembrane helix</keyword>
<protein>
    <submittedName>
        <fullName evidence="2">DUF4233 domain-containing protein</fullName>
    </submittedName>
</protein>
<keyword evidence="1" id="KW-0812">Transmembrane</keyword>
<keyword evidence="1" id="KW-0472">Membrane</keyword>
<dbReference type="EMBL" id="JAANNP010000001">
    <property type="protein sequence ID" value="NHC12704.1"/>
    <property type="molecule type" value="Genomic_DNA"/>
</dbReference>
<dbReference type="Proteomes" id="UP000800981">
    <property type="component" value="Unassembled WGS sequence"/>
</dbReference>
<dbReference type="Pfam" id="PF14017">
    <property type="entry name" value="DUF4233"/>
    <property type="match status" value="1"/>
</dbReference>
<name>A0ABX0GSQ6_9ACTN</name>
<feature type="transmembrane region" description="Helical" evidence="1">
    <location>
        <begin position="33"/>
        <end position="50"/>
    </location>
</feature>
<dbReference type="RefSeq" id="WP_166277417.1">
    <property type="nucleotide sequence ID" value="NZ_JAANNP010000001.1"/>
</dbReference>
<evidence type="ECO:0000313" key="3">
    <source>
        <dbReference type="Proteomes" id="UP000800981"/>
    </source>
</evidence>
<comment type="caution">
    <text evidence="2">The sequence shown here is derived from an EMBL/GenBank/DDBJ whole genome shotgun (WGS) entry which is preliminary data.</text>
</comment>
<evidence type="ECO:0000256" key="1">
    <source>
        <dbReference type="SAM" id="Phobius"/>
    </source>
</evidence>
<sequence length="117" mass="12380">MRRSLAAIVLTFEAFVVFFAMLVAANLSDLPTGSVVAMGGSLAIACLLVVGLLRHRWAYVLGSLLQVAVVASGLVVPAMWLLGTLFAAMWFVFLVLSARVERMARSAAGVERAAGAR</sequence>
<evidence type="ECO:0000313" key="2">
    <source>
        <dbReference type="EMBL" id="NHC12704.1"/>
    </source>
</evidence>
<reference evidence="2 3" key="1">
    <citation type="submission" date="2020-03" db="EMBL/GenBank/DDBJ databases">
        <title>Two novel Motilibacter sp.</title>
        <authorList>
            <person name="Liu S."/>
        </authorList>
    </citation>
    <scope>NUCLEOTIDE SEQUENCE [LARGE SCALE GENOMIC DNA]</scope>
    <source>
        <strain evidence="2 3">E257</strain>
    </source>
</reference>
<gene>
    <name evidence="2" type="ORF">G9H71_02770</name>
</gene>
<accession>A0ABX0GSQ6</accession>
<feature type="transmembrane region" description="Helical" evidence="1">
    <location>
        <begin position="7"/>
        <end position="27"/>
    </location>
</feature>